<evidence type="ECO:0000313" key="5">
    <source>
        <dbReference type="Proteomes" id="UP000215145"/>
    </source>
</evidence>
<evidence type="ECO:0000313" key="4">
    <source>
        <dbReference type="EMBL" id="OXM17105.1"/>
    </source>
</evidence>
<dbReference type="AlphaFoldDB" id="A0A229P5C2"/>
<feature type="domain" description="NAD-dependent epimerase/dehydratase" evidence="3">
    <location>
        <begin position="79"/>
        <end position="341"/>
    </location>
</feature>
<evidence type="ECO:0000256" key="2">
    <source>
        <dbReference type="SAM" id="MobiDB-lite"/>
    </source>
</evidence>
<reference evidence="4 5" key="1">
    <citation type="submission" date="2017-07" db="EMBL/GenBank/DDBJ databases">
        <title>Paenibacillus herberti R33 genome sequencing and assembly.</title>
        <authorList>
            <person name="Su W."/>
        </authorList>
    </citation>
    <scope>NUCLEOTIDE SEQUENCE [LARGE SCALE GENOMIC DNA]</scope>
    <source>
        <strain evidence="4 5">R33</strain>
    </source>
</reference>
<feature type="region of interest" description="Disordered" evidence="2">
    <location>
        <begin position="1"/>
        <end position="51"/>
    </location>
</feature>
<dbReference type="Proteomes" id="UP000215145">
    <property type="component" value="Unassembled WGS sequence"/>
</dbReference>
<organism evidence="4 5">
    <name type="scientific">Paenibacillus herberti</name>
    <dbReference type="NCBI Taxonomy" id="1619309"/>
    <lineage>
        <taxon>Bacteria</taxon>
        <taxon>Bacillati</taxon>
        <taxon>Bacillota</taxon>
        <taxon>Bacilli</taxon>
        <taxon>Bacillales</taxon>
        <taxon>Paenibacillaceae</taxon>
        <taxon>Paenibacillus</taxon>
    </lineage>
</organism>
<evidence type="ECO:0000259" key="3">
    <source>
        <dbReference type="Pfam" id="PF01370"/>
    </source>
</evidence>
<protein>
    <recommendedName>
        <fullName evidence="3">NAD-dependent epimerase/dehydratase domain-containing protein</fullName>
    </recommendedName>
</protein>
<comment type="similarity">
    <text evidence="1">Belongs to the NAD(P)-dependent epimerase/dehydratase family.</text>
</comment>
<keyword evidence="5" id="KW-1185">Reference proteome</keyword>
<evidence type="ECO:0000256" key="1">
    <source>
        <dbReference type="ARBA" id="ARBA00007637"/>
    </source>
</evidence>
<gene>
    <name evidence="4" type="ORF">CGZ75_10905</name>
</gene>
<name>A0A229P5C2_9BACL</name>
<dbReference type="Gene3D" id="3.90.25.10">
    <property type="entry name" value="UDP-galactose 4-epimerase, domain 1"/>
    <property type="match status" value="1"/>
</dbReference>
<proteinExistence type="inferred from homology"/>
<dbReference type="RefSeq" id="WP_089524182.1">
    <property type="nucleotide sequence ID" value="NZ_NMUQ01000001.1"/>
</dbReference>
<dbReference type="OrthoDB" id="9779041at2"/>
<dbReference type="Gene3D" id="3.40.50.720">
    <property type="entry name" value="NAD(P)-binding Rossmann-like Domain"/>
    <property type="match status" value="1"/>
</dbReference>
<accession>A0A229P5C2</accession>
<dbReference type="PANTHER" id="PTHR43000">
    <property type="entry name" value="DTDP-D-GLUCOSE 4,6-DEHYDRATASE-RELATED"/>
    <property type="match status" value="1"/>
</dbReference>
<dbReference type="Pfam" id="PF01370">
    <property type="entry name" value="Epimerase"/>
    <property type="match status" value="1"/>
</dbReference>
<dbReference type="InterPro" id="IPR001509">
    <property type="entry name" value="Epimerase_deHydtase"/>
</dbReference>
<comment type="caution">
    <text evidence="4">The sequence shown here is derived from an EMBL/GenBank/DDBJ whole genome shotgun (WGS) entry which is preliminary data.</text>
</comment>
<feature type="compositionally biased region" description="Basic and acidic residues" evidence="2">
    <location>
        <begin position="12"/>
        <end position="27"/>
    </location>
</feature>
<sequence length="420" mass="44460">MRWSGESEASEDVTKYGDSTRSEEPMELRGTMQLGEAAETEGTTRSSESAKVVGAEQFSESIKVECDAITIPKAVGRLFITGANGFCGSHAVSHFAAAGWEVVAGVRPGSQPFWAKSGSAPAWFSKAAESGVKSGLAPERFSEARAPGHVSIEPCDLSGSGGDSLRQLIARIRPDAILHLAGLNAAAPSWTDPTGYIEVNVMGTLRLLEAVRAADHPCRIIVAGSMLGSALREGEALSPPHPYSLSKSLQAAAALSWHAMYGMEVIVAVPSNLVGPGPSTGLIRLLARYAASCEGAAISGSQPSPVFRLSSATEQRDFLDVRDAVRAYETLLERGIPGRSYAMASGRMTSLGELAELYVELSTVPLQLEIGESHAVSPLPTDSSALRELGWQPLIMLRQSVEDTLTDSRNGSHPDKRNDS</sequence>
<dbReference type="SUPFAM" id="SSF51735">
    <property type="entry name" value="NAD(P)-binding Rossmann-fold domains"/>
    <property type="match status" value="1"/>
</dbReference>
<dbReference type="InterPro" id="IPR036291">
    <property type="entry name" value="NAD(P)-bd_dom_sf"/>
</dbReference>
<dbReference type="EMBL" id="NMUQ01000001">
    <property type="protein sequence ID" value="OXM17105.1"/>
    <property type="molecule type" value="Genomic_DNA"/>
</dbReference>